<comment type="caution">
    <text evidence="2">The sequence shown here is derived from an EMBL/GenBank/DDBJ whole genome shotgun (WGS) entry which is preliminary data.</text>
</comment>
<keyword evidence="3" id="KW-1185">Reference proteome</keyword>
<dbReference type="EMBL" id="JARBHB010000004">
    <property type="protein sequence ID" value="KAJ8886683.1"/>
    <property type="molecule type" value="Genomic_DNA"/>
</dbReference>
<accession>A0ABQ9HQN0</accession>
<dbReference type="Proteomes" id="UP001159363">
    <property type="component" value="Chromosome X"/>
</dbReference>
<feature type="compositionally biased region" description="Basic and acidic residues" evidence="1">
    <location>
        <begin position="108"/>
        <end position="117"/>
    </location>
</feature>
<gene>
    <name evidence="2" type="ORF">PR048_012895</name>
</gene>
<evidence type="ECO:0000256" key="1">
    <source>
        <dbReference type="SAM" id="MobiDB-lite"/>
    </source>
</evidence>
<organism evidence="2 3">
    <name type="scientific">Dryococelus australis</name>
    <dbReference type="NCBI Taxonomy" id="614101"/>
    <lineage>
        <taxon>Eukaryota</taxon>
        <taxon>Metazoa</taxon>
        <taxon>Ecdysozoa</taxon>
        <taxon>Arthropoda</taxon>
        <taxon>Hexapoda</taxon>
        <taxon>Insecta</taxon>
        <taxon>Pterygota</taxon>
        <taxon>Neoptera</taxon>
        <taxon>Polyneoptera</taxon>
        <taxon>Phasmatodea</taxon>
        <taxon>Verophasmatodea</taxon>
        <taxon>Anareolatae</taxon>
        <taxon>Phasmatidae</taxon>
        <taxon>Eurycanthinae</taxon>
        <taxon>Dryococelus</taxon>
    </lineage>
</organism>
<protein>
    <submittedName>
        <fullName evidence="2">Uncharacterized protein</fullName>
    </submittedName>
</protein>
<feature type="region of interest" description="Disordered" evidence="1">
    <location>
        <begin position="80"/>
        <end position="117"/>
    </location>
</feature>
<name>A0ABQ9HQN0_9NEOP</name>
<evidence type="ECO:0000313" key="2">
    <source>
        <dbReference type="EMBL" id="KAJ8886683.1"/>
    </source>
</evidence>
<proteinExistence type="predicted"/>
<reference evidence="2 3" key="1">
    <citation type="submission" date="2023-02" db="EMBL/GenBank/DDBJ databases">
        <title>LHISI_Scaffold_Assembly.</title>
        <authorList>
            <person name="Stuart O.P."/>
            <person name="Cleave R."/>
            <person name="Magrath M.J.L."/>
            <person name="Mikheyev A.S."/>
        </authorList>
    </citation>
    <scope>NUCLEOTIDE SEQUENCE [LARGE SCALE GENOMIC DNA]</scope>
    <source>
        <strain evidence="2">Daus_M_001</strain>
        <tissue evidence="2">Leg muscle</tissue>
    </source>
</reference>
<sequence length="117" mass="12836">MGSIGSCATSPRSQHISCDTTGISQELEKFLVIEKLSQFITSRDVWNGDVRDTSLFKFSKHMISLVTKQPGIGVKYAAMPSGYSPSQAKFDQDDTASSEDDPVPLESLDERSELCEV</sequence>
<evidence type="ECO:0000313" key="3">
    <source>
        <dbReference type="Proteomes" id="UP001159363"/>
    </source>
</evidence>
<feature type="compositionally biased region" description="Acidic residues" evidence="1">
    <location>
        <begin position="93"/>
        <end position="103"/>
    </location>
</feature>